<feature type="region of interest" description="Disordered" evidence="1">
    <location>
        <begin position="67"/>
        <end position="87"/>
    </location>
</feature>
<dbReference type="Proteomes" id="UP000198406">
    <property type="component" value="Unassembled WGS sequence"/>
</dbReference>
<comment type="caution">
    <text evidence="2">The sequence shown here is derived from an EMBL/GenBank/DDBJ whole genome shotgun (WGS) entry which is preliminary data.</text>
</comment>
<sequence length="167" mass="18295">MVQIFVAVLFEETIRHKLSCIVINMPSKALLAVLVGASTASAFVPSTSTLRSIPASSSTTTLHFGIPDFLTPKQPEKEEPKQPKEEKKIGISGVLQLITAGMGAPFLGDFEGVDEETGKFMFSLEANNLVDENGNSKQTQMPYFENGWVDPEDEARAAQGFKFPWQK</sequence>
<evidence type="ECO:0000313" key="3">
    <source>
        <dbReference type="Proteomes" id="UP000198406"/>
    </source>
</evidence>
<dbReference type="InParanoid" id="A0A1Z5JEU2"/>
<dbReference type="EMBL" id="BDSP01000052">
    <property type="protein sequence ID" value="GAX12456.1"/>
    <property type="molecule type" value="Genomic_DNA"/>
</dbReference>
<protein>
    <submittedName>
        <fullName evidence="2">Uncharacterized protein</fullName>
    </submittedName>
</protein>
<organism evidence="2 3">
    <name type="scientific">Fistulifera solaris</name>
    <name type="common">Oleaginous diatom</name>
    <dbReference type="NCBI Taxonomy" id="1519565"/>
    <lineage>
        <taxon>Eukaryota</taxon>
        <taxon>Sar</taxon>
        <taxon>Stramenopiles</taxon>
        <taxon>Ochrophyta</taxon>
        <taxon>Bacillariophyta</taxon>
        <taxon>Bacillariophyceae</taxon>
        <taxon>Bacillariophycidae</taxon>
        <taxon>Naviculales</taxon>
        <taxon>Naviculaceae</taxon>
        <taxon>Fistulifera</taxon>
    </lineage>
</organism>
<evidence type="ECO:0000256" key="1">
    <source>
        <dbReference type="SAM" id="MobiDB-lite"/>
    </source>
</evidence>
<feature type="compositionally biased region" description="Basic and acidic residues" evidence="1">
    <location>
        <begin position="74"/>
        <end position="87"/>
    </location>
</feature>
<dbReference type="AlphaFoldDB" id="A0A1Z5JEU2"/>
<evidence type="ECO:0000313" key="2">
    <source>
        <dbReference type="EMBL" id="GAX12456.1"/>
    </source>
</evidence>
<accession>A0A1Z5JEU2</accession>
<proteinExistence type="predicted"/>
<dbReference type="OrthoDB" id="39451at2759"/>
<name>A0A1Z5JEU2_FISSO</name>
<reference evidence="2 3" key="1">
    <citation type="journal article" date="2015" name="Plant Cell">
        <title>Oil accumulation by the oleaginous diatom Fistulifera solaris as revealed by the genome and transcriptome.</title>
        <authorList>
            <person name="Tanaka T."/>
            <person name="Maeda Y."/>
            <person name="Veluchamy A."/>
            <person name="Tanaka M."/>
            <person name="Abida H."/>
            <person name="Marechal E."/>
            <person name="Bowler C."/>
            <person name="Muto M."/>
            <person name="Sunaga Y."/>
            <person name="Tanaka M."/>
            <person name="Yoshino T."/>
            <person name="Taniguchi T."/>
            <person name="Fukuda Y."/>
            <person name="Nemoto M."/>
            <person name="Matsumoto M."/>
            <person name="Wong P.S."/>
            <person name="Aburatani S."/>
            <person name="Fujibuchi W."/>
        </authorList>
    </citation>
    <scope>NUCLEOTIDE SEQUENCE [LARGE SCALE GENOMIC DNA]</scope>
    <source>
        <strain evidence="2 3">JPCC DA0580</strain>
    </source>
</reference>
<keyword evidence="3" id="KW-1185">Reference proteome</keyword>
<gene>
    <name evidence="2" type="ORF">FisN_24Hh030</name>
</gene>